<name>A0A401IRR2_9LACO</name>
<keyword evidence="3 6" id="KW-0815">Transposition</keyword>
<evidence type="ECO:0000313" key="7">
    <source>
        <dbReference type="EMBL" id="GBG94218.1"/>
    </source>
</evidence>
<keyword evidence="5 6" id="KW-0233">DNA recombination</keyword>
<dbReference type="Pfam" id="PF00872">
    <property type="entry name" value="Transposase_mut"/>
    <property type="match status" value="1"/>
</dbReference>
<comment type="similarity">
    <text evidence="2 6">Belongs to the transposase mutator family.</text>
</comment>
<evidence type="ECO:0000256" key="6">
    <source>
        <dbReference type="RuleBase" id="RU365089"/>
    </source>
</evidence>
<accession>A0A401IRR2</accession>
<protein>
    <recommendedName>
        <fullName evidence="6">Mutator family transposase</fullName>
    </recommendedName>
</protein>
<evidence type="ECO:0000256" key="5">
    <source>
        <dbReference type="ARBA" id="ARBA00023172"/>
    </source>
</evidence>
<dbReference type="EMBL" id="BFFP01000007">
    <property type="protein sequence ID" value="GBG94218.1"/>
    <property type="molecule type" value="Genomic_DNA"/>
</dbReference>
<dbReference type="GO" id="GO:0004803">
    <property type="term" value="F:transposase activity"/>
    <property type="evidence" value="ECO:0007669"/>
    <property type="project" value="UniProtKB-UniRule"/>
</dbReference>
<gene>
    <name evidence="7" type="ORF">LFYK43_06770</name>
</gene>
<keyword evidence="6" id="KW-0814">Transposable element</keyword>
<dbReference type="AlphaFoldDB" id="A0A401IRR2"/>
<reference evidence="7 8" key="1">
    <citation type="journal article" date="2019" name="Int. J. Syst. Evol. Microbiol.">
        <title>Lactobacillus salitolerans sp. nov., a novel lactic acid bacterium isolated from spent mushroom substrates.</title>
        <authorList>
            <person name="Tohno M."/>
            <person name="Tanizawa Y."/>
            <person name="Kojima Y."/>
            <person name="Sakamoto M."/>
            <person name="Nakamura Y."/>
            <person name="Ohkuma M."/>
            <person name="Kobayashi H."/>
        </authorList>
    </citation>
    <scope>NUCLEOTIDE SEQUENCE [LARGE SCALE GENOMIC DNA]</scope>
    <source>
        <strain evidence="7 8">YK43</strain>
    </source>
</reference>
<keyword evidence="4 6" id="KW-0238">DNA-binding</keyword>
<dbReference type="GO" id="GO:0003677">
    <property type="term" value="F:DNA binding"/>
    <property type="evidence" value="ECO:0007669"/>
    <property type="project" value="UniProtKB-UniRule"/>
</dbReference>
<organism evidence="7 8">
    <name type="scientific">Ligilactobacillus salitolerans</name>
    <dbReference type="NCBI Taxonomy" id="1808352"/>
    <lineage>
        <taxon>Bacteria</taxon>
        <taxon>Bacillati</taxon>
        <taxon>Bacillota</taxon>
        <taxon>Bacilli</taxon>
        <taxon>Lactobacillales</taxon>
        <taxon>Lactobacillaceae</taxon>
        <taxon>Ligilactobacillus</taxon>
    </lineage>
</organism>
<comment type="function">
    <text evidence="1 6">Required for the transposition of the insertion element.</text>
</comment>
<evidence type="ECO:0000256" key="2">
    <source>
        <dbReference type="ARBA" id="ARBA00010961"/>
    </source>
</evidence>
<keyword evidence="8" id="KW-1185">Reference proteome</keyword>
<dbReference type="GO" id="GO:0006313">
    <property type="term" value="P:DNA transposition"/>
    <property type="evidence" value="ECO:0007669"/>
    <property type="project" value="UniProtKB-UniRule"/>
</dbReference>
<evidence type="ECO:0000256" key="3">
    <source>
        <dbReference type="ARBA" id="ARBA00022578"/>
    </source>
</evidence>
<evidence type="ECO:0000313" key="8">
    <source>
        <dbReference type="Proteomes" id="UP000286848"/>
    </source>
</evidence>
<dbReference type="InterPro" id="IPR001207">
    <property type="entry name" value="Transposase_mutator"/>
</dbReference>
<dbReference type="NCBIfam" id="NF033543">
    <property type="entry name" value="transpos_IS256"/>
    <property type="match status" value="1"/>
</dbReference>
<proteinExistence type="inferred from homology"/>
<dbReference type="RefSeq" id="WP_124975418.1">
    <property type="nucleotide sequence ID" value="NZ_BFFP01000007.1"/>
</dbReference>
<evidence type="ECO:0000256" key="1">
    <source>
        <dbReference type="ARBA" id="ARBA00002190"/>
    </source>
</evidence>
<evidence type="ECO:0000256" key="4">
    <source>
        <dbReference type="ARBA" id="ARBA00023125"/>
    </source>
</evidence>
<sequence length="398" mass="46574">MTQLNISLDFDELTEAITKSDMNTAMKALAISVFNAYMEAERDQFLKANRYERSEDRVDSRNGYYDRDFRLSIGKLNLRVPRTRSGQFSTQLFEKYCRSDQAFVLSMVEAVVNGVSTRKVTNIVENLCGEQVSKSFVSSVMTRLDPELKKFRERSLTYEKFPYLYVDALYLKVHEESRVVSKALYIAQGVNSKNKREILGFKVTGAESEESWSSFFRELRDRGLRQPIMVTSDAHAGLKRAIQKEFPGTSWQRCTAHFIRNITDKMPKKKSRKARQLVSQIFKSSTKQEAKEKRAELEKLVEKKDNKAKYTRSLEILDEGFEDALQYLSQPEPYQISLRTTNSLERLNQEIRRRERVVRIFPNEAAAERLFGAILQDYHDQWQEQKRTFLRDFSPEFQ</sequence>
<dbReference type="PANTHER" id="PTHR33217:SF7">
    <property type="entry name" value="TRANSPOSASE FOR INSERTION SEQUENCE ELEMENT IS1081"/>
    <property type="match status" value="1"/>
</dbReference>
<dbReference type="OrthoDB" id="9779930at2"/>
<comment type="caution">
    <text evidence="7">The sequence shown here is derived from an EMBL/GenBank/DDBJ whole genome shotgun (WGS) entry which is preliminary data.</text>
</comment>
<dbReference type="PANTHER" id="PTHR33217">
    <property type="entry name" value="TRANSPOSASE FOR INSERTION SEQUENCE ELEMENT IS1081"/>
    <property type="match status" value="1"/>
</dbReference>
<dbReference type="Proteomes" id="UP000286848">
    <property type="component" value="Unassembled WGS sequence"/>
</dbReference>